<evidence type="ECO:0000256" key="1">
    <source>
        <dbReference type="ARBA" id="ARBA00000654"/>
    </source>
</evidence>
<dbReference type="InterPro" id="IPR031337">
    <property type="entry name" value="KDPG/KHG_AS_1"/>
</dbReference>
<dbReference type="PANTHER" id="PTHR30246">
    <property type="entry name" value="2-KETO-3-DEOXY-6-PHOSPHOGLUCONATE ALDOLASE"/>
    <property type="match status" value="1"/>
</dbReference>
<evidence type="ECO:0000256" key="2">
    <source>
        <dbReference type="ARBA" id="ARBA00004736"/>
    </source>
</evidence>
<evidence type="ECO:0000313" key="10">
    <source>
        <dbReference type="Proteomes" id="UP000070539"/>
    </source>
</evidence>
<dbReference type="GO" id="GO:0008675">
    <property type="term" value="F:2-dehydro-3-deoxy-phosphogluconate aldolase activity"/>
    <property type="evidence" value="ECO:0007669"/>
    <property type="project" value="UniProtKB-EC"/>
</dbReference>
<accession>A0A136WET4</accession>
<comment type="catalytic activity">
    <reaction evidence="1">
        <text>2-dehydro-3-deoxy-6-phospho-D-gluconate = D-glyceraldehyde 3-phosphate + pyruvate</text>
        <dbReference type="Rhea" id="RHEA:17089"/>
        <dbReference type="ChEBI" id="CHEBI:15361"/>
        <dbReference type="ChEBI" id="CHEBI:57569"/>
        <dbReference type="ChEBI" id="CHEBI:59776"/>
        <dbReference type="EC" id="4.1.2.14"/>
    </reaction>
</comment>
<evidence type="ECO:0000256" key="6">
    <source>
        <dbReference type="ARBA" id="ARBA00023239"/>
    </source>
</evidence>
<reference evidence="9 10" key="1">
    <citation type="submission" date="2016-01" db="EMBL/GenBank/DDBJ databases">
        <title>Genome sequence of Clostridium neopropionicum X4, DSM-3847.</title>
        <authorList>
            <person name="Poehlein A."/>
            <person name="Beck M.H."/>
            <person name="Bengelsdorf F.R."/>
            <person name="Daniel R."/>
            <person name="Duerre P."/>
        </authorList>
    </citation>
    <scope>NUCLEOTIDE SEQUENCE [LARGE SCALE GENOMIC DNA]</scope>
    <source>
        <strain evidence="9 10">DSM-3847</strain>
    </source>
</reference>
<evidence type="ECO:0000256" key="8">
    <source>
        <dbReference type="ARBA" id="ARBA00023277"/>
    </source>
</evidence>
<comment type="similarity">
    <text evidence="3">Belongs to the KHG/KDPG aldolase family.</text>
</comment>
<dbReference type="InterPro" id="IPR000887">
    <property type="entry name" value="Aldlse_KDPG_KHG"/>
</dbReference>
<sequence length="212" mass="22922">MIIAEKISKIGVVPVIKLERPQEDALPLAKALSEGGLPVAEITFRAAGAEKAIKLMRENYPDMIVGAGTVLYKEQVDRALEAGAQFIVSPGFNPKIAAYCIEKNVPIFPGCVTPTEIEAAHDLGLTTFKFFPAQQYGGLSTIKALSAPYHQFQFMPTGGISLDNLKEYLSFKSICAVGGSFMVTDKLINAKAWDEITLICRKAADIVAEVRA</sequence>
<dbReference type="AlphaFoldDB" id="A0A136WET4"/>
<dbReference type="EMBL" id="LRVM01000004">
    <property type="protein sequence ID" value="KXL53014.1"/>
    <property type="molecule type" value="Genomic_DNA"/>
</dbReference>
<dbReference type="RefSeq" id="WP_066086983.1">
    <property type="nucleotide sequence ID" value="NZ_LRVM01000004.1"/>
</dbReference>
<keyword evidence="10" id="KW-1185">Reference proteome</keyword>
<dbReference type="NCBIfam" id="TIGR01182">
    <property type="entry name" value="eda"/>
    <property type="match status" value="1"/>
</dbReference>
<evidence type="ECO:0000256" key="7">
    <source>
        <dbReference type="ARBA" id="ARBA00023270"/>
    </source>
</evidence>
<dbReference type="PATRIC" id="fig|36847.3.peg.1814"/>
<dbReference type="PROSITE" id="PS00160">
    <property type="entry name" value="ALDOLASE_KDPG_KHG_2"/>
    <property type="match status" value="1"/>
</dbReference>
<evidence type="ECO:0000256" key="5">
    <source>
        <dbReference type="ARBA" id="ARBA00013063"/>
    </source>
</evidence>
<keyword evidence="6" id="KW-0456">Lyase</keyword>
<dbReference type="Proteomes" id="UP000070539">
    <property type="component" value="Unassembled WGS sequence"/>
</dbReference>
<name>A0A136WET4_9FIRM</name>
<keyword evidence="7" id="KW-0704">Schiff base</keyword>
<dbReference type="STRING" id="36847.CLNEO_15560"/>
<organism evidence="9 10">
    <name type="scientific">Anaerotignum neopropionicum</name>
    <dbReference type="NCBI Taxonomy" id="36847"/>
    <lineage>
        <taxon>Bacteria</taxon>
        <taxon>Bacillati</taxon>
        <taxon>Bacillota</taxon>
        <taxon>Clostridia</taxon>
        <taxon>Lachnospirales</taxon>
        <taxon>Anaerotignaceae</taxon>
        <taxon>Anaerotignum</taxon>
    </lineage>
</organism>
<evidence type="ECO:0000256" key="3">
    <source>
        <dbReference type="ARBA" id="ARBA00006906"/>
    </source>
</evidence>
<dbReference type="PROSITE" id="PS00159">
    <property type="entry name" value="ALDOLASE_KDPG_KHG_1"/>
    <property type="match status" value="1"/>
</dbReference>
<comment type="pathway">
    <text evidence="2">Carbohydrate acid metabolism; 2-dehydro-3-deoxy-D-gluconate degradation; D-glyceraldehyde 3-phosphate and pyruvate from 2-dehydro-3-deoxy-D-gluconate: step 2/2.</text>
</comment>
<proteinExistence type="inferred from homology"/>
<dbReference type="EC" id="4.1.2.14" evidence="5"/>
<dbReference type="CDD" id="cd00452">
    <property type="entry name" value="KDPG_aldolase"/>
    <property type="match status" value="1"/>
</dbReference>
<dbReference type="InterPro" id="IPR031338">
    <property type="entry name" value="KDPG/KHG_AS_2"/>
</dbReference>
<comment type="subunit">
    <text evidence="4">Homotrimer.</text>
</comment>
<protein>
    <recommendedName>
        <fullName evidence="5">2-dehydro-3-deoxy-phosphogluconate aldolase</fullName>
        <ecNumber evidence="5">4.1.2.14</ecNumber>
    </recommendedName>
</protein>
<evidence type="ECO:0000313" key="9">
    <source>
        <dbReference type="EMBL" id="KXL53014.1"/>
    </source>
</evidence>
<evidence type="ECO:0000256" key="4">
    <source>
        <dbReference type="ARBA" id="ARBA00011233"/>
    </source>
</evidence>
<dbReference type="PANTHER" id="PTHR30246:SF1">
    <property type="entry name" value="2-DEHYDRO-3-DEOXY-6-PHOSPHOGALACTONATE ALDOLASE-RELATED"/>
    <property type="match status" value="1"/>
</dbReference>
<dbReference type="Pfam" id="PF01081">
    <property type="entry name" value="Aldolase"/>
    <property type="match status" value="1"/>
</dbReference>
<dbReference type="InterPro" id="IPR013785">
    <property type="entry name" value="Aldolase_TIM"/>
</dbReference>
<dbReference type="SUPFAM" id="SSF51569">
    <property type="entry name" value="Aldolase"/>
    <property type="match status" value="1"/>
</dbReference>
<dbReference type="NCBIfam" id="NF004325">
    <property type="entry name" value="PRK05718.1"/>
    <property type="match status" value="1"/>
</dbReference>
<keyword evidence="8" id="KW-0119">Carbohydrate metabolism</keyword>
<dbReference type="Gene3D" id="3.20.20.70">
    <property type="entry name" value="Aldolase class I"/>
    <property type="match status" value="1"/>
</dbReference>
<gene>
    <name evidence="9" type="primary">eda_2</name>
    <name evidence="9" type="ORF">CLNEO_15560</name>
</gene>
<dbReference type="OrthoDB" id="9802667at2"/>
<comment type="caution">
    <text evidence="9">The sequence shown here is derived from an EMBL/GenBank/DDBJ whole genome shotgun (WGS) entry which is preliminary data.</text>
</comment>